<organism evidence="1">
    <name type="scientific">Corynebacterium glutamicum (strain R)</name>
    <dbReference type="NCBI Taxonomy" id="340322"/>
    <lineage>
        <taxon>Bacteria</taxon>
        <taxon>Bacillati</taxon>
        <taxon>Actinomycetota</taxon>
        <taxon>Actinomycetes</taxon>
        <taxon>Mycobacteriales</taxon>
        <taxon>Corynebacteriaceae</taxon>
        <taxon>Corynebacterium</taxon>
    </lineage>
</organism>
<proteinExistence type="predicted"/>
<gene>
    <name evidence="1" type="ordered locus">cgR_2334</name>
</gene>
<dbReference type="EMBL" id="AP009044">
    <property type="protein sequence ID" value="BAF55339.1"/>
    <property type="molecule type" value="Genomic_DNA"/>
</dbReference>
<sequence>MPWSIFKLCGTSADAHFGLVALDPAYRVIDDHGEHIDVTSDIDAMAELFESREPDAGTKLRAYIDSATQV</sequence>
<dbReference type="Proteomes" id="UP000006698">
    <property type="component" value="Chromosome"/>
</dbReference>
<accession>A0AB72VCQ6</accession>
<name>A0AB72VCQ6_CORGB</name>
<evidence type="ECO:0000313" key="1">
    <source>
        <dbReference type="EMBL" id="BAF55339.1"/>
    </source>
</evidence>
<reference evidence="1" key="1">
    <citation type="journal article" date="2007" name="Microbiology">
        <title>Comparative analysis of the Corynebacterium glutamicum group and complete genome sequence of strain R.</title>
        <authorList>
            <person name="Yukawa H."/>
            <person name="Omumasaba C.A."/>
            <person name="Nonaka H."/>
            <person name="Kos P."/>
            <person name="Okai N."/>
            <person name="Suzuki N."/>
            <person name="Suda M."/>
            <person name="Tsuge Y."/>
            <person name="Watanabe J."/>
            <person name="Ikeda Y."/>
            <person name="Vertes A.A."/>
            <person name="Inui M."/>
        </authorList>
    </citation>
    <scope>NUCLEOTIDE SEQUENCE</scope>
    <source>
        <strain evidence="1">R</strain>
    </source>
</reference>
<protein>
    <submittedName>
        <fullName evidence="1">Uncharacterized protein</fullName>
    </submittedName>
</protein>
<dbReference type="KEGG" id="cgt:cgR_2334"/>
<dbReference type="AlphaFoldDB" id="A0AB72VCQ6"/>
<dbReference type="RefSeq" id="WP_004567564.1">
    <property type="nucleotide sequence ID" value="NC_009342.1"/>
</dbReference>